<dbReference type="EMBL" id="PNBA02000017">
    <property type="protein sequence ID" value="KAG6393959.1"/>
    <property type="molecule type" value="Genomic_DNA"/>
</dbReference>
<evidence type="ECO:0000313" key="5">
    <source>
        <dbReference type="Proteomes" id="UP000298416"/>
    </source>
</evidence>
<proteinExistence type="predicted"/>
<keyword evidence="3" id="KW-0812">Transmembrane</keyword>
<dbReference type="PANTHER" id="PTHR31342:SF16">
    <property type="entry name" value="TALIN_MIDDLE DOMAIN-CONTAINING PROTEIN"/>
    <property type="match status" value="1"/>
</dbReference>
<feature type="region of interest" description="Disordered" evidence="2">
    <location>
        <begin position="466"/>
        <end position="591"/>
    </location>
</feature>
<comment type="caution">
    <text evidence="4">The sequence shown here is derived from an EMBL/GenBank/DDBJ whole genome shotgun (WGS) entry which is preliminary data.</text>
</comment>
<reference evidence="4" key="1">
    <citation type="submission" date="2018-01" db="EMBL/GenBank/DDBJ databases">
        <authorList>
            <person name="Mao J.F."/>
        </authorList>
    </citation>
    <scope>NUCLEOTIDE SEQUENCE</scope>
    <source>
        <strain evidence="4">Huo1</strain>
        <tissue evidence="4">Leaf</tissue>
    </source>
</reference>
<evidence type="ECO:0000256" key="3">
    <source>
        <dbReference type="SAM" id="Phobius"/>
    </source>
</evidence>
<keyword evidence="1" id="KW-0175">Coiled coil</keyword>
<protein>
    <recommendedName>
        <fullName evidence="6">Hydroxyproline-rich glycoprotein family protein</fullName>
    </recommendedName>
</protein>
<keyword evidence="5" id="KW-1185">Reference proteome</keyword>
<dbReference type="AlphaFoldDB" id="A0A8X8Z7H8"/>
<feature type="region of interest" description="Disordered" evidence="2">
    <location>
        <begin position="629"/>
        <end position="649"/>
    </location>
</feature>
<accession>A0A8X8Z7H8</accession>
<dbReference type="PANTHER" id="PTHR31342">
    <property type="entry name" value="PROTEIN CHUP1, CHLOROPLASTIC"/>
    <property type="match status" value="1"/>
</dbReference>
<evidence type="ECO:0000256" key="1">
    <source>
        <dbReference type="ARBA" id="ARBA00023054"/>
    </source>
</evidence>
<name>A0A8X8Z7H8_SALSN</name>
<evidence type="ECO:0000313" key="4">
    <source>
        <dbReference type="EMBL" id="KAG6393959.1"/>
    </source>
</evidence>
<organism evidence="4">
    <name type="scientific">Salvia splendens</name>
    <name type="common">Scarlet sage</name>
    <dbReference type="NCBI Taxonomy" id="180675"/>
    <lineage>
        <taxon>Eukaryota</taxon>
        <taxon>Viridiplantae</taxon>
        <taxon>Streptophyta</taxon>
        <taxon>Embryophyta</taxon>
        <taxon>Tracheophyta</taxon>
        <taxon>Spermatophyta</taxon>
        <taxon>Magnoliopsida</taxon>
        <taxon>eudicotyledons</taxon>
        <taxon>Gunneridae</taxon>
        <taxon>Pentapetalae</taxon>
        <taxon>asterids</taxon>
        <taxon>lamiids</taxon>
        <taxon>Lamiales</taxon>
        <taxon>Lamiaceae</taxon>
        <taxon>Nepetoideae</taxon>
        <taxon>Mentheae</taxon>
        <taxon>Salviinae</taxon>
        <taxon>Salvia</taxon>
        <taxon>Salvia subgen. Calosphace</taxon>
        <taxon>core Calosphace</taxon>
    </lineage>
</organism>
<feature type="transmembrane region" description="Helical" evidence="3">
    <location>
        <begin position="105"/>
        <end position="124"/>
    </location>
</feature>
<dbReference type="InterPro" id="IPR040265">
    <property type="entry name" value="CHUP1/IPGA1-like"/>
</dbReference>
<feature type="compositionally biased region" description="Pro residues" evidence="2">
    <location>
        <begin position="477"/>
        <end position="496"/>
    </location>
</feature>
<keyword evidence="3" id="KW-1133">Transmembrane helix</keyword>
<feature type="transmembrane region" description="Helical" evidence="3">
    <location>
        <begin position="23"/>
        <end position="40"/>
    </location>
</feature>
<evidence type="ECO:0008006" key="6">
    <source>
        <dbReference type="Google" id="ProtNLM"/>
    </source>
</evidence>
<dbReference type="OrthoDB" id="2020598at2759"/>
<feature type="compositionally biased region" description="Pro residues" evidence="2">
    <location>
        <begin position="504"/>
        <end position="543"/>
    </location>
</feature>
<sequence length="882" mass="97557">MKGQTTLGCALSNYVHFWVESNSVLMFFTRILIVSLFTVYSNKYSFDQFSEFLSNQGELTKFSFDQFSEFLSNQGELTNFFNFVISAFLNRRHEFRVFFESSIKVLIVVAMSAGALCGVAPFIFRKKKPSGFEKSEVETEKVPNIVTSRNVKVRNVPTVGVAGNFASMTEIRNKIACFRDLLDFSPCSGSATLLELLVLTLHDIFQRYPKTKPASEFQDACTHEVLKIFCDTLQSLGNLWTTEKWMFRCSYVSSMKLQHSELEHIAVLMLEDIIKLARERSSDEMDDDDNMSDYSPAGNLFSKARSGPYFDIRSPCCGSPMTPTSVLQGAWRSPTCSEGEPCSPPVLLPVRVGKLSPVDMNRLSFHMVPRGAATAQDPQYMVLMNNLGKEPRENSREDEVMDEMEMVDIVIHDSQNDVTKISSLVRRNGRNWIGVINQPTPQMVVGPCLQTLLELPFPTPSQPMLLPKNDHVLTDPVPLPPASFPPPPPPLPPPLTAPSSIAVAPPPPPPPPLPMAVVNRPPPPLPPLPTHTSTVPPPPPPPMMTTSKGKGPAMPPPPPPIGASKGQPPPPPFAPTGKNSSAPPPPPGAAGLRLKKAATRLKRSSQMGNLYRTLRGKVEGLALHGKSAGRKAKVGGGGRGGASDGGKQGMADALAEMTKRSSYFIQIEEDVKKYESVIKELKTSIGSFQTSDMAELTKFRKHVESHLEKLTDETQVLARFEEFPSKKLEAIRMSASLYLKLDEIVTTLQNWQLVGPVGKLLDKAEGYFNKIKVELDALERTKDGDLKRFQAQKITFDFGILVRIKELLVDVSSGCMELALKEMRESKLKEVKEQKNGGKGGSAKILWRAFQFAYRVYTFAGGHDDRADKLTKEVAHEIETEH</sequence>
<keyword evidence="3" id="KW-0472">Membrane</keyword>
<feature type="compositionally biased region" description="Pro residues" evidence="2">
    <location>
        <begin position="553"/>
        <end position="574"/>
    </location>
</feature>
<evidence type="ECO:0000256" key="2">
    <source>
        <dbReference type="SAM" id="MobiDB-lite"/>
    </source>
</evidence>
<reference evidence="4" key="2">
    <citation type="submission" date="2020-08" db="EMBL/GenBank/DDBJ databases">
        <title>Plant Genome Project.</title>
        <authorList>
            <person name="Zhang R.-G."/>
        </authorList>
    </citation>
    <scope>NUCLEOTIDE SEQUENCE</scope>
    <source>
        <strain evidence="4">Huo1</strain>
        <tissue evidence="4">Leaf</tissue>
    </source>
</reference>
<dbReference type="Proteomes" id="UP000298416">
    <property type="component" value="Unassembled WGS sequence"/>
</dbReference>
<feature type="compositionally biased region" description="Gly residues" evidence="2">
    <location>
        <begin position="634"/>
        <end position="648"/>
    </location>
</feature>
<gene>
    <name evidence="4" type="ORF">SASPL_144535</name>
</gene>